<organism evidence="1 2">
    <name type="scientific">Neisseria elongata subsp. glycolytica ATCC 29315</name>
    <dbReference type="NCBI Taxonomy" id="546263"/>
    <lineage>
        <taxon>Bacteria</taxon>
        <taxon>Pseudomonadati</taxon>
        <taxon>Pseudomonadota</taxon>
        <taxon>Betaproteobacteria</taxon>
        <taxon>Neisseriales</taxon>
        <taxon>Neisseriaceae</taxon>
        <taxon>Neisseria</taxon>
    </lineage>
</organism>
<proteinExistence type="predicted"/>
<gene>
    <name evidence="1" type="ORF">NEIELOOT_00083</name>
</gene>
<reference evidence="1 2" key="1">
    <citation type="submission" date="2010-02" db="EMBL/GenBank/DDBJ databases">
        <authorList>
            <person name="Weinstock G."/>
            <person name="Sodergren E."/>
            <person name="Clifton S."/>
            <person name="Fulton L."/>
            <person name="Fulton B."/>
            <person name="Courtney L."/>
            <person name="Fronick C."/>
            <person name="Harrison M."/>
            <person name="Strong C."/>
            <person name="Farmer C."/>
            <person name="Delahaunty K."/>
            <person name="Markovic C."/>
            <person name="Hall O."/>
            <person name="Minx P."/>
            <person name="Tomlinson C."/>
            <person name="Mitreva M."/>
            <person name="Nelson J."/>
            <person name="Hou S."/>
            <person name="Wollam A."/>
            <person name="Pepin K.H."/>
            <person name="Johnson M."/>
            <person name="Bhonagiri V."/>
            <person name="Zhang X."/>
            <person name="Suruliraj S."/>
            <person name="Warren W."/>
            <person name="Chinwalla A."/>
            <person name="Mardis E.R."/>
            <person name="Wilson R.K."/>
        </authorList>
    </citation>
    <scope>NUCLEOTIDE SEQUENCE [LARGE SCALE GENOMIC DNA]</scope>
    <source>
        <strain evidence="1 2">ATCC 29315</strain>
    </source>
</reference>
<evidence type="ECO:0000313" key="1">
    <source>
        <dbReference type="EMBL" id="EFE51126.1"/>
    </source>
</evidence>
<name>D4DM23_NEIEG</name>
<sequence>MKTVYFLPLSPSVIHTKILSRFNAKTSRFILSIQANRFVPFNRLNIFRRPQAV</sequence>
<evidence type="ECO:0000313" key="2">
    <source>
        <dbReference type="Proteomes" id="UP000005536"/>
    </source>
</evidence>
<accession>D4DM23</accession>
<comment type="caution">
    <text evidence="1">The sequence shown here is derived from an EMBL/GenBank/DDBJ whole genome shotgun (WGS) entry which is preliminary data.</text>
</comment>
<protein>
    <submittedName>
        <fullName evidence="1">Uncharacterized protein</fullName>
    </submittedName>
</protein>
<dbReference type="EMBL" id="ADBF01000002">
    <property type="protein sequence ID" value="EFE51126.1"/>
    <property type="molecule type" value="Genomic_DNA"/>
</dbReference>
<dbReference type="AlphaFoldDB" id="D4DM23"/>
<dbReference type="Proteomes" id="UP000005536">
    <property type="component" value="Unassembled WGS sequence"/>
</dbReference>